<evidence type="ECO:0000256" key="3">
    <source>
        <dbReference type="ARBA" id="ARBA00022452"/>
    </source>
</evidence>
<dbReference type="CDD" id="cd01347">
    <property type="entry name" value="ligand_gated_channel"/>
    <property type="match status" value="1"/>
</dbReference>
<comment type="caution">
    <text evidence="16">The sequence shown here is derived from an EMBL/GenBank/DDBJ whole genome shotgun (WGS) entry which is preliminary data.</text>
</comment>
<dbReference type="InterPro" id="IPR039426">
    <property type="entry name" value="TonB-dep_rcpt-like"/>
</dbReference>
<evidence type="ECO:0000256" key="10">
    <source>
        <dbReference type="ARBA" id="ARBA00023237"/>
    </source>
</evidence>
<keyword evidence="5 11" id="KW-0812">Transmembrane</keyword>
<evidence type="ECO:0000256" key="9">
    <source>
        <dbReference type="ARBA" id="ARBA00023136"/>
    </source>
</evidence>
<sequence>MRKLIRGVSVVTCVAVAGSAAYAQEQGAEGGPRLEEVVVTAQKREQNIQDVPLAVSVVSSVQLENAGVREFADMAKVSPSLQIRGADQPVNASVALRGIGTFAFSIGVEPSVAVQLDDVPVAFQARAFTDMTDVERVEVLRGPQSTLYGKSASAGLINITTRAPTAELTSLIDVQATTDEEYRAALSISGPIGSTLSYRLTGSHSDFAGNIENIATGKTLNGRDDTTFRGKLLWEPSEALAITLGANYSEGTSTAVYALSALSPNARLRGNPALSPDVVMPGITAGPDNLEISHNVEPFAKSDGFGQSLKVAYEFANDITLMSITSHDDFSLDDRLDVDRTSYPDLSNWQGGTFEAKVVTQEFRLVSPASDTLQYTAGLYYGDNDLSRRFSRGPLFSLANWYATSDSTVKAVYGQLDWTFLPATTATLGARYQNEEIAYTFNDIQNAANFAGSSSDDASTFRVGVRHDFTDEFMAFIAFATGHKGQTYDLTTGFNATRAAAGPVNPETSDSYEIGFKSRLFDQRMTLNVTAFDVTYDDFQQQGIETIGGVQNYRLTNVGTVKTQGVEIETDFQATTDLRLNAAVAYVDAMIDEFPGANCYPGQTAAQGCAGTPARQDLGGKRLPSAPEWKVNAGWEYEFGLGSLPFDGTFAGSYVWQSEQNFSLNQDPVTVQDAYGVLNLSVGLKQHSGHYRIVLFVNNVLDEGYAVNAGNQYGNFGNQLATEFLPARDFERYAGARLSLSF</sequence>
<evidence type="ECO:0000256" key="13">
    <source>
        <dbReference type="SAM" id="SignalP"/>
    </source>
</evidence>
<evidence type="ECO:0000256" key="2">
    <source>
        <dbReference type="ARBA" id="ARBA00022448"/>
    </source>
</evidence>
<dbReference type="EMBL" id="JACHHZ010000003">
    <property type="protein sequence ID" value="MBB6094098.1"/>
    <property type="molecule type" value="Genomic_DNA"/>
</dbReference>
<evidence type="ECO:0000256" key="4">
    <source>
        <dbReference type="ARBA" id="ARBA00022496"/>
    </source>
</evidence>
<keyword evidence="3 11" id="KW-1134">Transmembrane beta strand</keyword>
<dbReference type="Pfam" id="PF07715">
    <property type="entry name" value="Plug"/>
    <property type="match status" value="1"/>
</dbReference>
<evidence type="ECO:0000256" key="11">
    <source>
        <dbReference type="PROSITE-ProRule" id="PRU01360"/>
    </source>
</evidence>
<protein>
    <submittedName>
        <fullName evidence="16">Iron complex outermembrane receptor protein</fullName>
    </submittedName>
</protein>
<comment type="similarity">
    <text evidence="11 12">Belongs to the TonB-dependent receptor family.</text>
</comment>
<dbReference type="PANTHER" id="PTHR32552">
    <property type="entry name" value="FERRICHROME IRON RECEPTOR-RELATED"/>
    <property type="match status" value="1"/>
</dbReference>
<evidence type="ECO:0000256" key="1">
    <source>
        <dbReference type="ARBA" id="ARBA00004571"/>
    </source>
</evidence>
<keyword evidence="17" id="KW-1185">Reference proteome</keyword>
<evidence type="ECO:0000256" key="12">
    <source>
        <dbReference type="RuleBase" id="RU003357"/>
    </source>
</evidence>
<evidence type="ECO:0000259" key="15">
    <source>
        <dbReference type="Pfam" id="PF07715"/>
    </source>
</evidence>
<dbReference type="RefSeq" id="WP_184333061.1">
    <property type="nucleotide sequence ID" value="NZ_JACHHZ010000003.1"/>
</dbReference>
<proteinExistence type="inferred from homology"/>
<comment type="subcellular location">
    <subcellularLocation>
        <location evidence="1 11">Cell outer membrane</location>
        <topology evidence="1 11">Multi-pass membrane protein</topology>
    </subcellularLocation>
</comment>
<dbReference type="AlphaFoldDB" id="A0A841HPQ3"/>
<dbReference type="PROSITE" id="PS52016">
    <property type="entry name" value="TONB_DEPENDENT_REC_3"/>
    <property type="match status" value="1"/>
</dbReference>
<evidence type="ECO:0000256" key="7">
    <source>
        <dbReference type="ARBA" id="ARBA00023065"/>
    </source>
</evidence>
<evidence type="ECO:0000256" key="6">
    <source>
        <dbReference type="ARBA" id="ARBA00023004"/>
    </source>
</evidence>
<evidence type="ECO:0000259" key="14">
    <source>
        <dbReference type="Pfam" id="PF00593"/>
    </source>
</evidence>
<evidence type="ECO:0000313" key="16">
    <source>
        <dbReference type="EMBL" id="MBB6094098.1"/>
    </source>
</evidence>
<dbReference type="GO" id="GO:0009279">
    <property type="term" value="C:cell outer membrane"/>
    <property type="evidence" value="ECO:0007669"/>
    <property type="project" value="UniProtKB-SubCell"/>
</dbReference>
<evidence type="ECO:0000313" key="17">
    <source>
        <dbReference type="Proteomes" id="UP000588068"/>
    </source>
</evidence>
<feature type="domain" description="TonB-dependent receptor-like beta-barrel" evidence="14">
    <location>
        <begin position="302"/>
        <end position="700"/>
    </location>
</feature>
<dbReference type="Pfam" id="PF00593">
    <property type="entry name" value="TonB_dep_Rec_b-barrel"/>
    <property type="match status" value="1"/>
</dbReference>
<gene>
    <name evidence="16" type="ORF">HNQ60_002979</name>
</gene>
<keyword evidence="2 11" id="KW-0813">Transport</keyword>
<dbReference type="GO" id="GO:0006826">
    <property type="term" value="P:iron ion transport"/>
    <property type="evidence" value="ECO:0007669"/>
    <property type="project" value="UniProtKB-KW"/>
</dbReference>
<keyword evidence="4" id="KW-0410">Iron transport</keyword>
<evidence type="ECO:0000256" key="8">
    <source>
        <dbReference type="ARBA" id="ARBA00023077"/>
    </source>
</evidence>
<feature type="domain" description="TonB-dependent receptor plug" evidence="15">
    <location>
        <begin position="48"/>
        <end position="155"/>
    </location>
</feature>
<dbReference type="Proteomes" id="UP000588068">
    <property type="component" value="Unassembled WGS sequence"/>
</dbReference>
<dbReference type="SUPFAM" id="SSF56935">
    <property type="entry name" value="Porins"/>
    <property type="match status" value="1"/>
</dbReference>
<dbReference type="Gene3D" id="2.40.170.20">
    <property type="entry name" value="TonB-dependent receptor, beta-barrel domain"/>
    <property type="match status" value="1"/>
</dbReference>
<keyword evidence="8 12" id="KW-0798">TonB box</keyword>
<dbReference type="InterPro" id="IPR000531">
    <property type="entry name" value="Beta-barrel_TonB"/>
</dbReference>
<accession>A0A841HPQ3</accession>
<keyword evidence="6" id="KW-0408">Iron</keyword>
<organism evidence="16 17">
    <name type="scientific">Povalibacter uvarum</name>
    <dbReference type="NCBI Taxonomy" id="732238"/>
    <lineage>
        <taxon>Bacteria</taxon>
        <taxon>Pseudomonadati</taxon>
        <taxon>Pseudomonadota</taxon>
        <taxon>Gammaproteobacteria</taxon>
        <taxon>Steroidobacterales</taxon>
        <taxon>Steroidobacteraceae</taxon>
        <taxon>Povalibacter</taxon>
    </lineage>
</organism>
<keyword evidence="9 11" id="KW-0472">Membrane</keyword>
<reference evidence="16 17" key="1">
    <citation type="submission" date="2020-08" db="EMBL/GenBank/DDBJ databases">
        <title>Genomic Encyclopedia of Type Strains, Phase IV (KMG-IV): sequencing the most valuable type-strain genomes for metagenomic binning, comparative biology and taxonomic classification.</title>
        <authorList>
            <person name="Goeker M."/>
        </authorList>
    </citation>
    <scope>NUCLEOTIDE SEQUENCE [LARGE SCALE GENOMIC DNA]</scope>
    <source>
        <strain evidence="16 17">DSM 26723</strain>
    </source>
</reference>
<keyword evidence="7" id="KW-0406">Ion transport</keyword>
<dbReference type="InterPro" id="IPR036942">
    <property type="entry name" value="Beta-barrel_TonB_sf"/>
</dbReference>
<feature type="chain" id="PRO_5032490204" evidence="13">
    <location>
        <begin position="24"/>
        <end position="742"/>
    </location>
</feature>
<dbReference type="InterPro" id="IPR012910">
    <property type="entry name" value="Plug_dom"/>
</dbReference>
<dbReference type="PANTHER" id="PTHR32552:SF81">
    <property type="entry name" value="TONB-DEPENDENT OUTER MEMBRANE RECEPTOR"/>
    <property type="match status" value="1"/>
</dbReference>
<keyword evidence="16" id="KW-0675">Receptor</keyword>
<keyword evidence="10 11" id="KW-0998">Cell outer membrane</keyword>
<name>A0A841HPQ3_9GAMM</name>
<feature type="signal peptide" evidence="13">
    <location>
        <begin position="1"/>
        <end position="23"/>
    </location>
</feature>
<evidence type="ECO:0000256" key="5">
    <source>
        <dbReference type="ARBA" id="ARBA00022692"/>
    </source>
</evidence>
<keyword evidence="13" id="KW-0732">Signal</keyword>